<dbReference type="RefSeq" id="WP_123389038.1">
    <property type="nucleotide sequence ID" value="NZ_RKHO01000001.1"/>
</dbReference>
<name>A0A3N2CQJ7_9ACTN</name>
<evidence type="ECO:0000256" key="5">
    <source>
        <dbReference type="ARBA" id="ARBA00024029"/>
    </source>
</evidence>
<comment type="cofactor">
    <cofactor evidence="1">
        <name>Zn(2+)</name>
        <dbReference type="ChEBI" id="CHEBI:29105"/>
    </cofactor>
</comment>
<dbReference type="EMBL" id="RKHO01000001">
    <property type="protein sequence ID" value="ROR89759.1"/>
    <property type="molecule type" value="Genomic_DNA"/>
</dbReference>
<dbReference type="GO" id="GO:0016811">
    <property type="term" value="F:hydrolase activity, acting on carbon-nitrogen (but not peptide) bonds, in linear amides"/>
    <property type="evidence" value="ECO:0007669"/>
    <property type="project" value="TreeGrafter"/>
</dbReference>
<sequence length="247" mass="25284">MTGRALRLADLTWPELPPSATVVVPVGSLEQHGPHLPLETDALVAEAVAVRAVAALDRDDVLVAPVVAYGASGEHQHFAGTVSTGTPVLHLLLVELVRSLRTWATRVVLVNGHGGNLDAVRGAVAQLVDEGHDVAWAPCAAAGADLHAGRTETSLLLHLRPDLVRLDHAAAGATAPAAELMPLLRAGGVVAVSANGVLGDPAGASAEEGRALLEEMVGRVLAVLALPSPADPVRAPVDPVETPQVAR</sequence>
<dbReference type="InterPro" id="IPR023871">
    <property type="entry name" value="MftE"/>
</dbReference>
<protein>
    <submittedName>
        <fullName evidence="6">Creatinine amidohydrolase</fullName>
    </submittedName>
</protein>
<dbReference type="InterPro" id="IPR003785">
    <property type="entry name" value="Creatininase/forma_Hydrolase"/>
</dbReference>
<evidence type="ECO:0000256" key="1">
    <source>
        <dbReference type="ARBA" id="ARBA00001947"/>
    </source>
</evidence>
<proteinExistence type="inferred from homology"/>
<dbReference type="GO" id="GO:0009231">
    <property type="term" value="P:riboflavin biosynthetic process"/>
    <property type="evidence" value="ECO:0007669"/>
    <property type="project" value="TreeGrafter"/>
</dbReference>
<dbReference type="Pfam" id="PF02633">
    <property type="entry name" value="Creatininase"/>
    <property type="match status" value="1"/>
</dbReference>
<comment type="similarity">
    <text evidence="5">Belongs to the creatininase superfamily.</text>
</comment>
<evidence type="ECO:0000313" key="6">
    <source>
        <dbReference type="EMBL" id="ROR89759.1"/>
    </source>
</evidence>
<gene>
    <name evidence="6" type="ORF">EDD33_0589</name>
</gene>
<keyword evidence="2" id="KW-0479">Metal-binding</keyword>
<dbReference type="Proteomes" id="UP000281738">
    <property type="component" value="Unassembled WGS sequence"/>
</dbReference>
<dbReference type="InterPro" id="IPR024087">
    <property type="entry name" value="Creatininase-like_sf"/>
</dbReference>
<evidence type="ECO:0000256" key="4">
    <source>
        <dbReference type="ARBA" id="ARBA00022833"/>
    </source>
</evidence>
<keyword evidence="7" id="KW-1185">Reference proteome</keyword>
<dbReference type="NCBIfam" id="TIGR03964">
    <property type="entry name" value="mycofact_creat"/>
    <property type="match status" value="1"/>
</dbReference>
<dbReference type="AlphaFoldDB" id="A0A3N2CQJ7"/>
<evidence type="ECO:0000313" key="7">
    <source>
        <dbReference type="Proteomes" id="UP000281738"/>
    </source>
</evidence>
<evidence type="ECO:0000256" key="3">
    <source>
        <dbReference type="ARBA" id="ARBA00022801"/>
    </source>
</evidence>
<accession>A0A3N2CQJ7</accession>
<reference evidence="6 7" key="1">
    <citation type="submission" date="2018-11" db="EMBL/GenBank/DDBJ databases">
        <title>Sequencing the genomes of 1000 actinobacteria strains.</title>
        <authorList>
            <person name="Klenk H.-P."/>
        </authorList>
    </citation>
    <scope>NUCLEOTIDE SEQUENCE [LARGE SCALE GENOMIC DNA]</scope>
    <source>
        <strain evidence="6 7">DSM 12652</strain>
    </source>
</reference>
<comment type="caution">
    <text evidence="6">The sequence shown here is derived from an EMBL/GenBank/DDBJ whole genome shotgun (WGS) entry which is preliminary data.</text>
</comment>
<dbReference type="PANTHER" id="PTHR35005:SF1">
    <property type="entry name" value="2-AMINO-5-FORMYLAMINO-6-RIBOSYLAMINOPYRIMIDIN-4(3H)-ONE 5'-MONOPHOSPHATE DEFORMYLASE"/>
    <property type="match status" value="1"/>
</dbReference>
<keyword evidence="4" id="KW-0862">Zinc</keyword>
<evidence type="ECO:0000256" key="2">
    <source>
        <dbReference type="ARBA" id="ARBA00022723"/>
    </source>
</evidence>
<dbReference type="PANTHER" id="PTHR35005">
    <property type="entry name" value="3-DEHYDRO-SCYLLO-INOSOSE HYDROLASE"/>
    <property type="match status" value="1"/>
</dbReference>
<dbReference type="Gene3D" id="3.40.50.10310">
    <property type="entry name" value="Creatininase"/>
    <property type="match status" value="1"/>
</dbReference>
<organism evidence="6 7">
    <name type="scientific">Nocardioides aurantiacus</name>
    <dbReference type="NCBI Taxonomy" id="86796"/>
    <lineage>
        <taxon>Bacteria</taxon>
        <taxon>Bacillati</taxon>
        <taxon>Actinomycetota</taxon>
        <taxon>Actinomycetes</taxon>
        <taxon>Propionibacteriales</taxon>
        <taxon>Nocardioidaceae</taxon>
        <taxon>Nocardioides</taxon>
    </lineage>
</organism>
<dbReference type="SUPFAM" id="SSF102215">
    <property type="entry name" value="Creatininase"/>
    <property type="match status" value="1"/>
</dbReference>
<keyword evidence="3 6" id="KW-0378">Hydrolase</keyword>
<dbReference type="OrthoDB" id="9801445at2"/>
<dbReference type="GO" id="GO:0046872">
    <property type="term" value="F:metal ion binding"/>
    <property type="evidence" value="ECO:0007669"/>
    <property type="project" value="UniProtKB-KW"/>
</dbReference>